<proteinExistence type="predicted"/>
<accession>B8IVY9</accession>
<gene>
    <name evidence="1" type="ordered locus">Mnod_8472</name>
</gene>
<name>B8IVY9_METNO</name>
<reference evidence="2" key="1">
    <citation type="submission" date="2009-01" db="EMBL/GenBank/DDBJ databases">
        <title>Complete sequence of plasmid 1 of Methylobacterium nodulans ORS 2060.</title>
        <authorList>
            <consortium name="US DOE Joint Genome Institute"/>
            <person name="Lucas S."/>
            <person name="Copeland A."/>
            <person name="Lapidus A."/>
            <person name="Glavina del Rio T."/>
            <person name="Dalin E."/>
            <person name="Tice H."/>
            <person name="Bruce D."/>
            <person name="Goodwin L."/>
            <person name="Pitluck S."/>
            <person name="Sims D."/>
            <person name="Brettin T."/>
            <person name="Detter J.C."/>
            <person name="Han C."/>
            <person name="Larimer F."/>
            <person name="Land M."/>
            <person name="Hauser L."/>
            <person name="Kyrpides N."/>
            <person name="Ivanova N."/>
            <person name="Marx C.J."/>
            <person name="Richardson P."/>
        </authorList>
    </citation>
    <scope>NUCLEOTIDE SEQUENCE [LARGE SCALE GENOMIC DNA]</scope>
    <source>
        <strain evidence="2">LMG 21967 / CNCM I-2342 / ORS 2060</strain>
        <plasmid evidence="2">Plasmid pMNOD01</plasmid>
    </source>
</reference>
<dbReference type="AlphaFoldDB" id="B8IVY9"/>
<dbReference type="HOGENOM" id="CLU_3404359_0_0_5"/>
<protein>
    <submittedName>
        <fullName evidence="1">Uncharacterized protein</fullName>
    </submittedName>
</protein>
<dbReference type="Proteomes" id="UP000008207">
    <property type="component" value="Plasmid pMNOD01"/>
</dbReference>
<keyword evidence="1" id="KW-0614">Plasmid</keyword>
<organism evidence="1 2">
    <name type="scientific">Methylobacterium nodulans (strain LMG 21967 / CNCM I-2342 / ORS 2060)</name>
    <dbReference type="NCBI Taxonomy" id="460265"/>
    <lineage>
        <taxon>Bacteria</taxon>
        <taxon>Pseudomonadati</taxon>
        <taxon>Pseudomonadota</taxon>
        <taxon>Alphaproteobacteria</taxon>
        <taxon>Hyphomicrobiales</taxon>
        <taxon>Methylobacteriaceae</taxon>
        <taxon>Methylobacterium</taxon>
    </lineage>
</organism>
<dbReference type="KEGG" id="mno:Mnod_8472"/>
<sequence length="30" mass="3702">MFDFLTRFPDIRRHAALSCQARQQKRPLWL</sequence>
<geneLocation type="plasmid" evidence="1 2">
    <name>pMNOD01</name>
</geneLocation>
<evidence type="ECO:0000313" key="1">
    <source>
        <dbReference type="EMBL" id="ACL62579.1"/>
    </source>
</evidence>
<keyword evidence="2" id="KW-1185">Reference proteome</keyword>
<evidence type="ECO:0000313" key="2">
    <source>
        <dbReference type="Proteomes" id="UP000008207"/>
    </source>
</evidence>
<dbReference type="EMBL" id="CP001350">
    <property type="protein sequence ID" value="ACL62579.1"/>
    <property type="molecule type" value="Genomic_DNA"/>
</dbReference>